<dbReference type="PRINTS" id="PR00700">
    <property type="entry name" value="PRTYPHPHTASE"/>
</dbReference>
<dbReference type="OrthoDB" id="10253954at2759"/>
<dbReference type="PROSITE" id="PS00383">
    <property type="entry name" value="TYR_PHOSPHATASE_1"/>
    <property type="match status" value="1"/>
</dbReference>
<dbReference type="SMART" id="SM00404">
    <property type="entry name" value="PTPc_motif"/>
    <property type="match status" value="1"/>
</dbReference>
<comment type="caution">
    <text evidence="5">The sequence shown here is derived from an EMBL/GenBank/DDBJ whole genome shotgun (WGS) entry which is preliminary data.</text>
</comment>
<name>A0A8H3ILF2_9LECA</name>
<evidence type="ECO:0000259" key="4">
    <source>
        <dbReference type="PROSITE" id="PS50056"/>
    </source>
</evidence>
<proteinExistence type="inferred from homology"/>
<organism evidence="5 6">
    <name type="scientific">Heterodermia speciosa</name>
    <dbReference type="NCBI Taxonomy" id="116794"/>
    <lineage>
        <taxon>Eukaryota</taxon>
        <taxon>Fungi</taxon>
        <taxon>Dikarya</taxon>
        <taxon>Ascomycota</taxon>
        <taxon>Pezizomycotina</taxon>
        <taxon>Lecanoromycetes</taxon>
        <taxon>OSLEUM clade</taxon>
        <taxon>Lecanoromycetidae</taxon>
        <taxon>Caliciales</taxon>
        <taxon>Physciaceae</taxon>
        <taxon>Heterodermia</taxon>
    </lineage>
</organism>
<dbReference type="SUPFAM" id="SSF52799">
    <property type="entry name" value="(Phosphotyrosine protein) phosphatases II"/>
    <property type="match status" value="1"/>
</dbReference>
<dbReference type="PANTHER" id="PTHR19134">
    <property type="entry name" value="RECEPTOR-TYPE TYROSINE-PROTEIN PHOSPHATASE"/>
    <property type="match status" value="1"/>
</dbReference>
<comment type="similarity">
    <text evidence="1">Belongs to the protein-tyrosine phosphatase family. Non-receptor class subfamily.</text>
</comment>
<protein>
    <submittedName>
        <fullName evidence="5">Uncharacterized protein</fullName>
    </submittedName>
</protein>
<dbReference type="GO" id="GO:0004725">
    <property type="term" value="F:protein tyrosine phosphatase activity"/>
    <property type="evidence" value="ECO:0007669"/>
    <property type="project" value="InterPro"/>
</dbReference>
<reference evidence="5" key="1">
    <citation type="submission" date="2021-03" db="EMBL/GenBank/DDBJ databases">
        <authorList>
            <person name="Tagirdzhanova G."/>
        </authorList>
    </citation>
    <scope>NUCLEOTIDE SEQUENCE</scope>
</reference>
<evidence type="ECO:0000313" key="5">
    <source>
        <dbReference type="EMBL" id="CAF9923288.1"/>
    </source>
</evidence>
<dbReference type="InterPro" id="IPR000242">
    <property type="entry name" value="PTP_cat"/>
</dbReference>
<evidence type="ECO:0000259" key="3">
    <source>
        <dbReference type="PROSITE" id="PS50055"/>
    </source>
</evidence>
<dbReference type="PROSITE" id="PS50055">
    <property type="entry name" value="TYR_PHOSPHATASE_PTP"/>
    <property type="match status" value="1"/>
</dbReference>
<dbReference type="AlphaFoldDB" id="A0A8H3ILF2"/>
<feature type="region of interest" description="Disordered" evidence="2">
    <location>
        <begin position="1"/>
        <end position="46"/>
    </location>
</feature>
<dbReference type="PANTHER" id="PTHR19134:SF449">
    <property type="entry name" value="TYROSINE-PROTEIN PHOSPHATASE 1"/>
    <property type="match status" value="1"/>
</dbReference>
<feature type="domain" description="Tyrosine specific protein phosphatases" evidence="4">
    <location>
        <begin position="261"/>
        <end position="342"/>
    </location>
</feature>
<dbReference type="Proteomes" id="UP000664521">
    <property type="component" value="Unassembled WGS sequence"/>
</dbReference>
<dbReference type="InterPro" id="IPR050348">
    <property type="entry name" value="Protein-Tyr_Phosphatase"/>
</dbReference>
<dbReference type="InterPro" id="IPR016130">
    <property type="entry name" value="Tyr_Pase_AS"/>
</dbReference>
<dbReference type="PROSITE" id="PS50056">
    <property type="entry name" value="TYR_PHOSPHATASE_2"/>
    <property type="match status" value="1"/>
</dbReference>
<dbReference type="InterPro" id="IPR029021">
    <property type="entry name" value="Prot-tyrosine_phosphatase-like"/>
</dbReference>
<dbReference type="EMBL" id="CAJPDS010000033">
    <property type="protein sequence ID" value="CAF9923288.1"/>
    <property type="molecule type" value="Genomic_DNA"/>
</dbReference>
<keyword evidence="6" id="KW-1185">Reference proteome</keyword>
<dbReference type="Pfam" id="PF00102">
    <property type="entry name" value="Y_phosphatase"/>
    <property type="match status" value="1"/>
</dbReference>
<dbReference type="CDD" id="cd18533">
    <property type="entry name" value="PTP_fungal"/>
    <property type="match status" value="1"/>
</dbReference>
<dbReference type="InterPro" id="IPR003595">
    <property type="entry name" value="Tyr_Pase_cat"/>
</dbReference>
<evidence type="ECO:0000256" key="2">
    <source>
        <dbReference type="SAM" id="MobiDB-lite"/>
    </source>
</evidence>
<sequence>MANPLGKISSSLAVKRARSQDSRRSHNASPTLPPIAKAPKTEEQDADVGVPAFLRQSKTDVYTKFQDLEWQQHLRLAEGRADSSSRWARDLTPQVNLRNRYLSLQPWANSRIHLKVAEGKLDYINASPISLTSAARETTYIVTQGPLQTGLSHFWQMVWHETANVAVIVMLTQTAEAGREKCFQYFPLDEEVQKFQFEIIEDDEETSPEGTIQLQETAYNEDARSTVRKLIMTVGKEKKIVWHLLFSGWPDFAIPEAEDRTALLELLKLSTTKNECMSSPRIIHCSAGVGRSGTFIALEFLLAQLEAGAIPRAGEKEDIIYDVVNRLREQRMTMVQSEIQYHFLYEVLREQFEQWQVKQVSGDKAPAEGVHQITESVTSTLLHETGFENGHEEGKNLDTP</sequence>
<gene>
    <name evidence="5" type="ORF">HETSPECPRED_005285</name>
</gene>
<evidence type="ECO:0000313" key="6">
    <source>
        <dbReference type="Proteomes" id="UP000664521"/>
    </source>
</evidence>
<dbReference type="SMART" id="SM00194">
    <property type="entry name" value="PTPc"/>
    <property type="match status" value="1"/>
</dbReference>
<accession>A0A8H3ILF2</accession>
<dbReference type="InterPro" id="IPR000387">
    <property type="entry name" value="Tyr_Pase_dom"/>
</dbReference>
<evidence type="ECO:0000256" key="1">
    <source>
        <dbReference type="ARBA" id="ARBA00009649"/>
    </source>
</evidence>
<dbReference type="Gene3D" id="3.90.190.10">
    <property type="entry name" value="Protein tyrosine phosphatase superfamily"/>
    <property type="match status" value="1"/>
</dbReference>
<feature type="domain" description="Tyrosine-protein phosphatase" evidence="3">
    <location>
        <begin position="98"/>
        <end position="351"/>
    </location>
</feature>